<comment type="caution">
    <text evidence="2">The sequence shown here is derived from an EMBL/GenBank/DDBJ whole genome shotgun (WGS) entry which is preliminary data.</text>
</comment>
<dbReference type="Proteomes" id="UP001174936">
    <property type="component" value="Unassembled WGS sequence"/>
</dbReference>
<accession>A0AA39Y1G7</accession>
<reference evidence="2" key="1">
    <citation type="submission" date="2023-06" db="EMBL/GenBank/DDBJ databases">
        <title>Genome-scale phylogeny and comparative genomics of the fungal order Sordariales.</title>
        <authorList>
            <consortium name="Lawrence Berkeley National Laboratory"/>
            <person name="Hensen N."/>
            <person name="Bonometti L."/>
            <person name="Westerberg I."/>
            <person name="Brannstrom I.O."/>
            <person name="Guillou S."/>
            <person name="Cros-Aarteil S."/>
            <person name="Calhoun S."/>
            <person name="Haridas S."/>
            <person name="Kuo A."/>
            <person name="Mondo S."/>
            <person name="Pangilinan J."/>
            <person name="Riley R."/>
            <person name="Labutti K."/>
            <person name="Andreopoulos B."/>
            <person name="Lipzen A."/>
            <person name="Chen C."/>
            <person name="Yanf M."/>
            <person name="Daum C."/>
            <person name="Ng V."/>
            <person name="Clum A."/>
            <person name="Steindorff A."/>
            <person name="Ohm R."/>
            <person name="Martin F."/>
            <person name="Silar P."/>
            <person name="Natvig D."/>
            <person name="Lalanne C."/>
            <person name="Gautier V."/>
            <person name="Ament-Velasquez S.L."/>
            <person name="Kruys A."/>
            <person name="Hutchinson M.I."/>
            <person name="Powell A.J."/>
            <person name="Barry K."/>
            <person name="Miller A.N."/>
            <person name="Grigoriev I.V."/>
            <person name="Debuchy R."/>
            <person name="Gladieux P."/>
            <person name="Thoren M.H."/>
            <person name="Johannesson H."/>
        </authorList>
    </citation>
    <scope>NUCLEOTIDE SEQUENCE</scope>
    <source>
        <strain evidence="2">SMH2532-1</strain>
    </source>
</reference>
<keyword evidence="3" id="KW-1185">Reference proteome</keyword>
<dbReference type="EMBL" id="JAULSV010000005">
    <property type="protein sequence ID" value="KAK0644019.1"/>
    <property type="molecule type" value="Genomic_DNA"/>
</dbReference>
<feature type="compositionally biased region" description="Basic and acidic residues" evidence="1">
    <location>
        <begin position="225"/>
        <end position="256"/>
    </location>
</feature>
<name>A0AA39Y1G7_9PEZI</name>
<proteinExistence type="predicted"/>
<feature type="region of interest" description="Disordered" evidence="1">
    <location>
        <begin position="224"/>
        <end position="262"/>
    </location>
</feature>
<organism evidence="2 3">
    <name type="scientific">Cercophora newfieldiana</name>
    <dbReference type="NCBI Taxonomy" id="92897"/>
    <lineage>
        <taxon>Eukaryota</taxon>
        <taxon>Fungi</taxon>
        <taxon>Dikarya</taxon>
        <taxon>Ascomycota</taxon>
        <taxon>Pezizomycotina</taxon>
        <taxon>Sordariomycetes</taxon>
        <taxon>Sordariomycetidae</taxon>
        <taxon>Sordariales</taxon>
        <taxon>Lasiosphaeriaceae</taxon>
        <taxon>Cercophora</taxon>
    </lineage>
</organism>
<dbReference type="AlphaFoldDB" id="A0AA39Y1G7"/>
<feature type="region of interest" description="Disordered" evidence="1">
    <location>
        <begin position="178"/>
        <end position="210"/>
    </location>
</feature>
<gene>
    <name evidence="2" type="ORF">B0T16DRAFT_191950</name>
</gene>
<evidence type="ECO:0000256" key="1">
    <source>
        <dbReference type="SAM" id="MobiDB-lite"/>
    </source>
</evidence>
<protein>
    <submittedName>
        <fullName evidence="2">Uncharacterized protein</fullName>
    </submittedName>
</protein>
<evidence type="ECO:0000313" key="3">
    <source>
        <dbReference type="Proteomes" id="UP001174936"/>
    </source>
</evidence>
<sequence>MDRAASELVVPSVPGKYGGNWQIKEPKKNFHWVPSSPGKSFSILSFSYAAGFCGAGYQGTPALPDLRSGLRFIVRPMSCRPRRTHTGTRICGFASQLSLPSTDDCCKPSNREKSSFFLAFQSRTRPVPVIGSPTEGLSSVHPKSRGKIRLARSGRKETNQRRVSSVNSKLFTMTPEIDRPRRDAVPTTAGRRPRASSAWNPFAPSRPPSRMTWEINQEFVRPHRREHECNCLDSRRTGLRASDSKRGTPTRPERPYRDKHRR</sequence>
<evidence type="ECO:0000313" key="2">
    <source>
        <dbReference type="EMBL" id="KAK0644019.1"/>
    </source>
</evidence>